<organism evidence="1 2">
    <name type="scientific">Porphyra umbilicalis</name>
    <name type="common">Purple laver</name>
    <name type="synonym">Red alga</name>
    <dbReference type="NCBI Taxonomy" id="2786"/>
    <lineage>
        <taxon>Eukaryota</taxon>
        <taxon>Rhodophyta</taxon>
        <taxon>Bangiophyceae</taxon>
        <taxon>Bangiales</taxon>
        <taxon>Bangiaceae</taxon>
        <taxon>Porphyra</taxon>
    </lineage>
</organism>
<name>A0A1X6P6Z2_PORUM</name>
<gene>
    <name evidence="1" type="ORF">BU14_0180s0008</name>
</gene>
<dbReference type="AlphaFoldDB" id="A0A1X6P6Z2"/>
<dbReference type="EMBL" id="KV918859">
    <property type="protein sequence ID" value="OSX76661.1"/>
    <property type="molecule type" value="Genomic_DNA"/>
</dbReference>
<proteinExistence type="predicted"/>
<evidence type="ECO:0000313" key="2">
    <source>
        <dbReference type="Proteomes" id="UP000218209"/>
    </source>
</evidence>
<dbReference type="Proteomes" id="UP000218209">
    <property type="component" value="Unassembled WGS sequence"/>
</dbReference>
<sequence length="203" mass="21165">MPVTPATAVADAVAVDGATDGELTAALQKAVVALGYDASLATRRDLVALFGRIAGGAPFPPRFLAFVRAETGVADSERVDHLLRSQVPGVRAAFAAAVQQEEAPLVELARLAEAEHAQEVAAEAARQAKLQSLRPCPAGFVWYREGGGGGAWEPPKALKSTRSARPSLCRLVPHTCATYGVADQVWGTEATARPGTRTAGLEL</sequence>
<protein>
    <submittedName>
        <fullName evidence="1">Uncharacterized protein</fullName>
    </submittedName>
</protein>
<accession>A0A1X6P6Z2</accession>
<reference evidence="1 2" key="1">
    <citation type="submission" date="2017-03" db="EMBL/GenBank/DDBJ databases">
        <title>WGS assembly of Porphyra umbilicalis.</title>
        <authorList>
            <person name="Brawley S.H."/>
            <person name="Blouin N.A."/>
            <person name="Ficko-Blean E."/>
            <person name="Wheeler G.L."/>
            <person name="Lohr M."/>
            <person name="Goodson H.V."/>
            <person name="Jenkins J.W."/>
            <person name="Blaby-Haas C.E."/>
            <person name="Helliwell K.E."/>
            <person name="Chan C."/>
            <person name="Marriage T."/>
            <person name="Bhattacharya D."/>
            <person name="Klein A.S."/>
            <person name="Badis Y."/>
            <person name="Brodie J."/>
            <person name="Cao Y."/>
            <person name="Collen J."/>
            <person name="Dittami S.M."/>
            <person name="Gachon C.M."/>
            <person name="Green B.R."/>
            <person name="Karpowicz S."/>
            <person name="Kim J.W."/>
            <person name="Kudahl U."/>
            <person name="Lin S."/>
            <person name="Michel G."/>
            <person name="Mittag M."/>
            <person name="Olson B.J."/>
            <person name="Pangilinan J."/>
            <person name="Peng Y."/>
            <person name="Qiu H."/>
            <person name="Shu S."/>
            <person name="Singer J.T."/>
            <person name="Smith A.G."/>
            <person name="Sprecher B.N."/>
            <person name="Wagner V."/>
            <person name="Wang W."/>
            <person name="Wang Z.-Y."/>
            <person name="Yan J."/>
            <person name="Yarish C."/>
            <person name="Zoeuner-Riek S."/>
            <person name="Zhuang Y."/>
            <person name="Zou Y."/>
            <person name="Lindquist E.A."/>
            <person name="Grimwood J."/>
            <person name="Barry K."/>
            <person name="Rokhsar D.S."/>
            <person name="Schmutz J."/>
            <person name="Stiller J.W."/>
            <person name="Grossman A.R."/>
            <person name="Prochnik S.E."/>
        </authorList>
    </citation>
    <scope>NUCLEOTIDE SEQUENCE [LARGE SCALE GENOMIC DNA]</scope>
    <source>
        <strain evidence="1">4086291</strain>
    </source>
</reference>
<keyword evidence="2" id="KW-1185">Reference proteome</keyword>
<evidence type="ECO:0000313" key="1">
    <source>
        <dbReference type="EMBL" id="OSX76661.1"/>
    </source>
</evidence>